<name>X6LE98_RETFI</name>
<evidence type="ECO:0000256" key="1">
    <source>
        <dbReference type="SAM" id="MobiDB-lite"/>
    </source>
</evidence>
<reference evidence="2 3" key="1">
    <citation type="journal article" date="2013" name="Curr. Biol.">
        <title>The Genome of the Foraminiferan Reticulomyxa filosa.</title>
        <authorList>
            <person name="Glockner G."/>
            <person name="Hulsmann N."/>
            <person name="Schleicher M."/>
            <person name="Noegel A.A."/>
            <person name="Eichinger L."/>
            <person name="Gallinger C."/>
            <person name="Pawlowski J."/>
            <person name="Sierra R."/>
            <person name="Euteneuer U."/>
            <person name="Pillet L."/>
            <person name="Moustafa A."/>
            <person name="Platzer M."/>
            <person name="Groth M."/>
            <person name="Szafranski K."/>
            <person name="Schliwa M."/>
        </authorList>
    </citation>
    <scope>NUCLEOTIDE SEQUENCE [LARGE SCALE GENOMIC DNA]</scope>
</reference>
<evidence type="ECO:0000313" key="3">
    <source>
        <dbReference type="Proteomes" id="UP000023152"/>
    </source>
</evidence>
<comment type="caution">
    <text evidence="2">The sequence shown here is derived from an EMBL/GenBank/DDBJ whole genome shotgun (WGS) entry which is preliminary data.</text>
</comment>
<feature type="region of interest" description="Disordered" evidence="1">
    <location>
        <begin position="1"/>
        <end position="78"/>
    </location>
</feature>
<keyword evidence="3" id="KW-1185">Reference proteome</keyword>
<evidence type="ECO:0000313" key="2">
    <source>
        <dbReference type="EMBL" id="ETN99426.1"/>
    </source>
</evidence>
<organism evidence="2 3">
    <name type="scientific">Reticulomyxa filosa</name>
    <dbReference type="NCBI Taxonomy" id="46433"/>
    <lineage>
        <taxon>Eukaryota</taxon>
        <taxon>Sar</taxon>
        <taxon>Rhizaria</taxon>
        <taxon>Retaria</taxon>
        <taxon>Foraminifera</taxon>
        <taxon>Monothalamids</taxon>
        <taxon>Reticulomyxidae</taxon>
        <taxon>Reticulomyxa</taxon>
    </lineage>
</organism>
<protein>
    <submittedName>
        <fullName evidence="2">Uncharacterized protein</fullName>
    </submittedName>
</protein>
<proteinExistence type="predicted"/>
<dbReference type="EMBL" id="ASPP01043987">
    <property type="protein sequence ID" value="ETN99426.1"/>
    <property type="molecule type" value="Genomic_DNA"/>
</dbReference>
<sequence>MFVKRDDVEINENGDSQGDDFFDRDASELYYATDDEADKDMDNNEREDEDEEAEAEEDGNDGDNDNDADSDEDDYKFVKNLETIMPVME</sequence>
<feature type="compositionally biased region" description="Acidic residues" evidence="1">
    <location>
        <begin position="33"/>
        <end position="74"/>
    </location>
</feature>
<accession>X6LE98</accession>
<feature type="compositionally biased region" description="Acidic residues" evidence="1">
    <location>
        <begin position="9"/>
        <end position="20"/>
    </location>
</feature>
<gene>
    <name evidence="2" type="ORF">RFI_38048</name>
</gene>
<dbReference type="Proteomes" id="UP000023152">
    <property type="component" value="Unassembled WGS sequence"/>
</dbReference>
<dbReference type="AlphaFoldDB" id="X6LE98"/>